<comment type="catalytic activity">
    <reaction evidence="1 14">
        <text>D-ribulose 5-phosphate = (2S)-2-hydroxy-3-oxobutyl phosphate + formate + H(+)</text>
        <dbReference type="Rhea" id="RHEA:18457"/>
        <dbReference type="ChEBI" id="CHEBI:15378"/>
        <dbReference type="ChEBI" id="CHEBI:15740"/>
        <dbReference type="ChEBI" id="CHEBI:58121"/>
        <dbReference type="ChEBI" id="CHEBI:58830"/>
        <dbReference type="EC" id="4.1.99.12"/>
    </reaction>
</comment>
<comment type="cofactor">
    <cofactor evidence="14">
        <name>Mg(2+)</name>
        <dbReference type="ChEBI" id="CHEBI:18420"/>
    </cofactor>
    <cofactor evidence="14">
        <name>Mn(2+)</name>
        <dbReference type="ChEBI" id="CHEBI:29035"/>
    </cofactor>
    <text evidence="14">Binds 2 divalent metal cations per subunit. Magnesium or manganese.</text>
</comment>
<dbReference type="Pfam" id="PF00926">
    <property type="entry name" value="DHBP_synthase"/>
    <property type="match status" value="1"/>
</dbReference>
<dbReference type="PANTHER" id="PTHR21327">
    <property type="entry name" value="GTP CYCLOHYDROLASE II-RELATED"/>
    <property type="match status" value="1"/>
</dbReference>
<comment type="pathway">
    <text evidence="4 14">Cofactor biosynthesis; riboflavin biosynthesis; 2-hydroxy-3-oxobutyl phosphate from D-ribulose 5-phosphate: step 1/1.</text>
</comment>
<keyword evidence="9 14" id="KW-0686">Riboflavin biosynthesis</keyword>
<evidence type="ECO:0000256" key="4">
    <source>
        <dbReference type="ARBA" id="ARBA00004904"/>
    </source>
</evidence>
<comment type="similarity">
    <text evidence="14">Belongs to the DHBP synthase family.</text>
</comment>
<evidence type="ECO:0000313" key="16">
    <source>
        <dbReference type="EMBL" id="ART79877.1"/>
    </source>
</evidence>
<comment type="cofactor">
    <cofactor evidence="2">
        <name>Mn(2+)</name>
        <dbReference type="ChEBI" id="CHEBI:29035"/>
    </cofactor>
</comment>
<dbReference type="Pfam" id="PF00925">
    <property type="entry name" value="GTP_cyclohydro2"/>
    <property type="match status" value="1"/>
</dbReference>
<feature type="binding site" evidence="14">
    <location>
        <begin position="27"/>
        <end position="28"/>
    </location>
    <ligand>
        <name>D-ribulose 5-phosphate</name>
        <dbReference type="ChEBI" id="CHEBI:58121"/>
    </ligand>
</feature>
<feature type="binding site" evidence="14">
    <location>
        <begin position="140"/>
        <end position="144"/>
    </location>
    <ligand>
        <name>D-ribulose 5-phosphate</name>
        <dbReference type="ChEBI" id="CHEBI:58121"/>
    </ligand>
</feature>
<feature type="domain" description="GTP cyclohydrolase II" evidence="15">
    <location>
        <begin position="208"/>
        <end position="367"/>
    </location>
</feature>
<sequence>MALSSTQDIIDDIRQGKMVILMDDEDRENEGDLIMASHHVRPDDINFMAKYGRGLICLTLTEARCRQLNIPQMVSRNTEQFSTAFTVSIEAASGVTTGISAADRARTVQAAVAPDAKPSDLVQPGHIFPLKAQNGGVLTRAGHTEAGCDLARLAGLEPSAVIVEILNEDGTMARRPDLEVFAEQHGIKLGTIADLIEYRNQHETTIEQVARCTLPTEFGEFELITFRDTIDNQVHFALKKGDIEPNKATLVRVHIHDVFTDILMTDRLSARTWPLAKSMQRIADEGGVLVILGQEQAPDQLLSVVRQFEAVDKGEQAEAPKWRGTSRRVGVGSQILQALGVGKMTLLSSPKRYHALSGFGLEVVEYVTE</sequence>
<dbReference type="GO" id="GO:0005829">
    <property type="term" value="C:cytosol"/>
    <property type="evidence" value="ECO:0007669"/>
    <property type="project" value="TreeGrafter"/>
</dbReference>
<dbReference type="NCBIfam" id="NF010626">
    <property type="entry name" value="PRK14019.1"/>
    <property type="match status" value="1"/>
</dbReference>
<dbReference type="GO" id="GO:0009231">
    <property type="term" value="P:riboflavin biosynthetic process"/>
    <property type="evidence" value="ECO:0007669"/>
    <property type="project" value="UniProtKB-UniRule"/>
</dbReference>
<dbReference type="UniPathway" id="UPA00275">
    <property type="reaction ID" value="UER00399"/>
</dbReference>
<dbReference type="GO" id="GO:0003935">
    <property type="term" value="F:GTP cyclohydrolase II activity"/>
    <property type="evidence" value="ECO:0007669"/>
    <property type="project" value="TreeGrafter"/>
</dbReference>
<evidence type="ECO:0000256" key="1">
    <source>
        <dbReference type="ARBA" id="ARBA00000141"/>
    </source>
</evidence>
<protein>
    <recommendedName>
        <fullName evidence="8 14">3,4-dihydroxy-2-butanone 4-phosphate synthase</fullName>
        <shortName evidence="14">DHBP synthase</shortName>
        <ecNumber evidence="7 14">4.1.99.12</ecNumber>
    </recommendedName>
</protein>
<dbReference type="SUPFAM" id="SSF55821">
    <property type="entry name" value="YrdC/RibB"/>
    <property type="match status" value="1"/>
</dbReference>
<dbReference type="InterPro" id="IPR032677">
    <property type="entry name" value="GTP_cyclohydro_II"/>
</dbReference>
<feature type="binding site" evidence="14">
    <location>
        <position position="28"/>
    </location>
    <ligand>
        <name>Mg(2+)</name>
        <dbReference type="ChEBI" id="CHEBI:18420"/>
        <label>2</label>
    </ligand>
</feature>
<dbReference type="InterPro" id="IPR000422">
    <property type="entry name" value="DHBP_synthase_RibB"/>
</dbReference>
<evidence type="ECO:0000256" key="10">
    <source>
        <dbReference type="ARBA" id="ARBA00022723"/>
    </source>
</evidence>
<evidence type="ECO:0000256" key="6">
    <source>
        <dbReference type="ARBA" id="ARBA00008976"/>
    </source>
</evidence>
<dbReference type="HAMAP" id="MF_00180">
    <property type="entry name" value="RibB"/>
    <property type="match status" value="1"/>
</dbReference>
<evidence type="ECO:0000256" key="7">
    <source>
        <dbReference type="ARBA" id="ARBA00012153"/>
    </source>
</evidence>
<feature type="site" description="Essential for catalytic activity" evidence="14">
    <location>
        <position position="164"/>
    </location>
</feature>
<dbReference type="GO" id="GO:0008686">
    <property type="term" value="F:3,4-dihydroxy-2-butanone-4-phosphate synthase activity"/>
    <property type="evidence" value="ECO:0007669"/>
    <property type="project" value="UniProtKB-UniRule"/>
</dbReference>
<dbReference type="EMBL" id="CP021376">
    <property type="protein sequence ID" value="ART79877.1"/>
    <property type="molecule type" value="Genomic_DNA"/>
</dbReference>
<dbReference type="GO" id="GO:0030145">
    <property type="term" value="F:manganese ion binding"/>
    <property type="evidence" value="ECO:0007669"/>
    <property type="project" value="UniProtKB-UniRule"/>
</dbReference>
<comment type="function">
    <text evidence="3 14">Catalyzes the conversion of D-ribulose 5-phosphate to formate and 3,4-dihydroxy-2-butanone 4-phosphate.</text>
</comment>
<proteinExistence type="inferred from homology"/>
<evidence type="ECO:0000259" key="15">
    <source>
        <dbReference type="Pfam" id="PF00925"/>
    </source>
</evidence>
<accession>A0A1Y0CY89</accession>
<evidence type="ECO:0000256" key="9">
    <source>
        <dbReference type="ARBA" id="ARBA00022619"/>
    </source>
</evidence>
<comment type="similarity">
    <text evidence="6">In the C-terminal section; belongs to the GTP cyclohydrolase II family.</text>
</comment>
<dbReference type="InterPro" id="IPR017945">
    <property type="entry name" value="DHBP_synth_RibB-like_a/b_dom"/>
</dbReference>
<dbReference type="NCBIfam" id="TIGR00506">
    <property type="entry name" value="ribB"/>
    <property type="match status" value="1"/>
</dbReference>
<dbReference type="PIRSF" id="PIRSF001259">
    <property type="entry name" value="RibA"/>
    <property type="match status" value="1"/>
</dbReference>
<reference evidence="17" key="1">
    <citation type="submission" date="2017-05" db="EMBL/GenBank/DDBJ databases">
        <authorList>
            <person name="Sung H."/>
        </authorList>
    </citation>
    <scope>NUCLEOTIDE SEQUENCE [LARGE SCALE GENOMIC DNA]</scope>
    <source>
        <strain evidence="17">AMac2203</strain>
    </source>
</reference>
<comment type="similarity">
    <text evidence="5">In the N-terminal section; belongs to the DHBP synthase family.</text>
</comment>
<dbReference type="KEGG" id="ocm:CBP12_06685"/>
<evidence type="ECO:0000256" key="13">
    <source>
        <dbReference type="ARBA" id="ARBA00023239"/>
    </source>
</evidence>
<feature type="site" description="Essential for catalytic activity" evidence="14">
    <location>
        <position position="126"/>
    </location>
</feature>
<gene>
    <name evidence="14" type="primary">ribB</name>
    <name evidence="16" type="ORF">CBP12_06685</name>
</gene>
<keyword evidence="12 14" id="KW-0464">Manganese</keyword>
<evidence type="ECO:0000256" key="12">
    <source>
        <dbReference type="ARBA" id="ARBA00023211"/>
    </source>
</evidence>
<feature type="binding site" evidence="14">
    <location>
        <position position="143"/>
    </location>
    <ligand>
        <name>Mg(2+)</name>
        <dbReference type="ChEBI" id="CHEBI:18420"/>
        <label>2</label>
    </ligand>
</feature>
<keyword evidence="17" id="KW-1185">Reference proteome</keyword>
<comment type="subunit">
    <text evidence="14">Homodimer.</text>
</comment>
<feature type="binding site" evidence="14">
    <location>
        <position position="28"/>
    </location>
    <ligand>
        <name>Mg(2+)</name>
        <dbReference type="ChEBI" id="CHEBI:18420"/>
        <label>1</label>
    </ligand>
</feature>
<evidence type="ECO:0000256" key="5">
    <source>
        <dbReference type="ARBA" id="ARBA00005520"/>
    </source>
</evidence>
<dbReference type="GO" id="GO:0000287">
    <property type="term" value="F:magnesium ion binding"/>
    <property type="evidence" value="ECO:0007669"/>
    <property type="project" value="UniProtKB-UniRule"/>
</dbReference>
<evidence type="ECO:0000256" key="14">
    <source>
        <dbReference type="HAMAP-Rule" id="MF_00180"/>
    </source>
</evidence>
<organism evidence="16 17">
    <name type="scientific">Oceanisphaera avium</name>
    <dbReference type="NCBI Taxonomy" id="1903694"/>
    <lineage>
        <taxon>Bacteria</taxon>
        <taxon>Pseudomonadati</taxon>
        <taxon>Pseudomonadota</taxon>
        <taxon>Gammaproteobacteria</taxon>
        <taxon>Aeromonadales</taxon>
        <taxon>Aeromonadaceae</taxon>
        <taxon>Oceanisphaera</taxon>
    </lineage>
</organism>
<keyword evidence="13 14" id="KW-0456">Lyase</keyword>
<dbReference type="RefSeq" id="WP_086963752.1">
    <property type="nucleotide sequence ID" value="NZ_CP021376.1"/>
</dbReference>
<dbReference type="PANTHER" id="PTHR21327:SF34">
    <property type="entry name" value="3,4-DIHYDROXY-2-BUTANONE 4-PHOSPHATE SYNTHASE"/>
    <property type="match status" value="1"/>
</dbReference>
<feature type="binding site" evidence="14">
    <location>
        <position position="32"/>
    </location>
    <ligand>
        <name>D-ribulose 5-phosphate</name>
        <dbReference type="ChEBI" id="CHEBI:58121"/>
    </ligand>
</feature>
<dbReference type="SUPFAM" id="SSF142695">
    <property type="entry name" value="RibA-like"/>
    <property type="match status" value="1"/>
</dbReference>
<evidence type="ECO:0000256" key="11">
    <source>
        <dbReference type="ARBA" id="ARBA00022842"/>
    </source>
</evidence>
<dbReference type="EC" id="4.1.99.12" evidence="7 14"/>
<dbReference type="Proteomes" id="UP000243793">
    <property type="component" value="Chromosome"/>
</dbReference>
<keyword evidence="11 14" id="KW-0460">Magnesium</keyword>
<evidence type="ECO:0000256" key="3">
    <source>
        <dbReference type="ARBA" id="ARBA00002284"/>
    </source>
</evidence>
<keyword evidence="10 14" id="KW-0479">Metal-binding</keyword>
<dbReference type="InterPro" id="IPR036144">
    <property type="entry name" value="RibA-like_sf"/>
</dbReference>
<evidence type="ECO:0000313" key="17">
    <source>
        <dbReference type="Proteomes" id="UP000243793"/>
    </source>
</evidence>
<evidence type="ECO:0000256" key="2">
    <source>
        <dbReference type="ARBA" id="ARBA00001936"/>
    </source>
</evidence>
<dbReference type="Gene3D" id="3.90.870.10">
    <property type="entry name" value="DHBP synthase"/>
    <property type="match status" value="1"/>
</dbReference>
<dbReference type="FunFam" id="3.90.870.10:FF:000001">
    <property type="entry name" value="Riboflavin biosynthesis protein RibBA"/>
    <property type="match status" value="1"/>
</dbReference>
<dbReference type="Gene3D" id="3.40.50.10990">
    <property type="entry name" value="GTP cyclohydrolase II"/>
    <property type="match status" value="1"/>
</dbReference>
<name>A0A1Y0CY89_9GAMM</name>
<dbReference type="AlphaFoldDB" id="A0A1Y0CY89"/>
<dbReference type="OrthoDB" id="9793111at2"/>
<evidence type="ECO:0000256" key="8">
    <source>
        <dbReference type="ARBA" id="ARBA00018836"/>
    </source>
</evidence>